<proteinExistence type="predicted"/>
<dbReference type="GO" id="GO:0006338">
    <property type="term" value="P:chromatin remodeling"/>
    <property type="evidence" value="ECO:0007669"/>
    <property type="project" value="InterPro"/>
</dbReference>
<dbReference type="PANTHER" id="PTHR47157">
    <property type="entry name" value="CHROMODOMAIN-HELICASE-DNA-BINDING PROTEIN 1-LIKE"/>
    <property type="match status" value="1"/>
</dbReference>
<sequence length="457" mass="51800">SFVRAGDFSGVLAEKVRWMSWLHARSLNGVLADEMGLGKTLQTIAFIAHLREISPSSPPRCLIVVPLSVLDNWMSEFKRFAPSIAVMRYVGPASERKGFQQTYSDSLLGPQFEVLLTTYEMCNAEIHWLRKRSWGLMVVDEGHRLKNPDALLYMNLETLDCNTKLLLTGTPVQNNIKELHALLRFLNPTIFRGTPTQFAAWFDPKADDTAYSRLHEIIRPFLLRRTKSQVLGSLPPIKEAVLFIDLTPLQANLYKSILAKDLSIFSKRQKTGLQNILMQLRKCCLHPYLFPGVEPEPYEAGEHLVTVSGKLALLDRILGLMKERGHRVLLFSQFTSVLDILQDYLTQRDYTHERLDGSIRRDERTAAVDAFQGSDTFVFLLSTRAGGVGLNLTAADVVVFFDSDFNPTLDQQAAARAHRIGQSKKVRVIRLLARATVEEVLWRRANRKLAIQRGVLR</sequence>
<dbReference type="PANTHER" id="PTHR47157:SF1">
    <property type="entry name" value="CHROMODOMAIN-HELICASE-DNA-BINDING PROTEIN 1-LIKE"/>
    <property type="match status" value="1"/>
</dbReference>
<evidence type="ECO:0000259" key="5">
    <source>
        <dbReference type="PROSITE" id="PS51194"/>
    </source>
</evidence>
<dbReference type="InterPro" id="IPR027417">
    <property type="entry name" value="P-loop_NTPase"/>
</dbReference>
<protein>
    <submittedName>
        <fullName evidence="6">SNF2 family N-terminal domain-containing protein</fullName>
    </submittedName>
</protein>
<evidence type="ECO:0000313" key="7">
    <source>
        <dbReference type="Proteomes" id="UP000269721"/>
    </source>
</evidence>
<dbReference type="AlphaFoldDB" id="A0A4P9WRX9"/>
<dbReference type="InterPro" id="IPR014001">
    <property type="entry name" value="Helicase_ATP-bd"/>
</dbReference>
<dbReference type="GO" id="GO:0003678">
    <property type="term" value="F:DNA helicase activity"/>
    <property type="evidence" value="ECO:0007669"/>
    <property type="project" value="InterPro"/>
</dbReference>
<dbReference type="InterPro" id="IPR001650">
    <property type="entry name" value="Helicase_C-like"/>
</dbReference>
<feature type="non-terminal residue" evidence="6">
    <location>
        <position position="1"/>
    </location>
</feature>
<keyword evidence="1" id="KW-0547">Nucleotide-binding</keyword>
<feature type="non-terminal residue" evidence="6">
    <location>
        <position position="457"/>
    </location>
</feature>
<keyword evidence="3" id="KW-0067">ATP-binding</keyword>
<evidence type="ECO:0000313" key="6">
    <source>
        <dbReference type="EMBL" id="RKO94060.1"/>
    </source>
</evidence>
<dbReference type="SUPFAM" id="SSF52540">
    <property type="entry name" value="P-loop containing nucleoside triphosphate hydrolases"/>
    <property type="match status" value="2"/>
</dbReference>
<dbReference type="InterPro" id="IPR000330">
    <property type="entry name" value="SNF2_N"/>
</dbReference>
<dbReference type="PROSITE" id="PS51192">
    <property type="entry name" value="HELICASE_ATP_BIND_1"/>
    <property type="match status" value="1"/>
</dbReference>
<dbReference type="GO" id="GO:0016787">
    <property type="term" value="F:hydrolase activity"/>
    <property type="evidence" value="ECO:0007669"/>
    <property type="project" value="UniProtKB-KW"/>
</dbReference>
<dbReference type="Pfam" id="PF00271">
    <property type="entry name" value="Helicase_C"/>
    <property type="match status" value="1"/>
</dbReference>
<dbReference type="PROSITE" id="PS51194">
    <property type="entry name" value="HELICASE_CTER"/>
    <property type="match status" value="1"/>
</dbReference>
<dbReference type="InterPro" id="IPR049730">
    <property type="entry name" value="SNF2/RAD54-like_C"/>
</dbReference>
<dbReference type="Gene3D" id="3.40.50.300">
    <property type="entry name" value="P-loop containing nucleotide triphosphate hydrolases"/>
    <property type="match status" value="1"/>
</dbReference>
<dbReference type="Pfam" id="PF00176">
    <property type="entry name" value="SNF2-rel_dom"/>
    <property type="match status" value="1"/>
</dbReference>
<feature type="domain" description="Helicase ATP-binding" evidence="4">
    <location>
        <begin position="20"/>
        <end position="189"/>
    </location>
</feature>
<reference evidence="7" key="1">
    <citation type="journal article" date="2018" name="Nat. Microbiol.">
        <title>Leveraging single-cell genomics to expand the fungal tree of life.</title>
        <authorList>
            <person name="Ahrendt S.R."/>
            <person name="Quandt C.A."/>
            <person name="Ciobanu D."/>
            <person name="Clum A."/>
            <person name="Salamov A."/>
            <person name="Andreopoulos B."/>
            <person name="Cheng J.F."/>
            <person name="Woyke T."/>
            <person name="Pelin A."/>
            <person name="Henrissat B."/>
            <person name="Reynolds N.K."/>
            <person name="Benny G.L."/>
            <person name="Smith M.E."/>
            <person name="James T.Y."/>
            <person name="Grigoriev I.V."/>
        </authorList>
    </citation>
    <scope>NUCLEOTIDE SEQUENCE [LARGE SCALE GENOMIC DNA]</scope>
</reference>
<dbReference type="Proteomes" id="UP000269721">
    <property type="component" value="Unassembled WGS sequence"/>
</dbReference>
<dbReference type="CDD" id="cd17919">
    <property type="entry name" value="DEXHc_Snf"/>
    <property type="match status" value="1"/>
</dbReference>
<dbReference type="GO" id="GO:0006281">
    <property type="term" value="P:DNA repair"/>
    <property type="evidence" value="ECO:0007669"/>
    <property type="project" value="InterPro"/>
</dbReference>
<dbReference type="SMART" id="SM00487">
    <property type="entry name" value="DEXDc"/>
    <property type="match status" value="1"/>
</dbReference>
<keyword evidence="7" id="KW-1185">Reference proteome</keyword>
<accession>A0A4P9WRX9</accession>
<evidence type="ECO:0000256" key="3">
    <source>
        <dbReference type="ARBA" id="ARBA00022840"/>
    </source>
</evidence>
<keyword evidence="2" id="KW-0378">Hydrolase</keyword>
<evidence type="ECO:0000256" key="1">
    <source>
        <dbReference type="ARBA" id="ARBA00022741"/>
    </source>
</evidence>
<name>A0A4P9WRX9_9FUNG</name>
<dbReference type="SMART" id="SM00490">
    <property type="entry name" value="HELICc"/>
    <property type="match status" value="1"/>
</dbReference>
<dbReference type="CDD" id="cd18793">
    <property type="entry name" value="SF2_C_SNF"/>
    <property type="match status" value="1"/>
</dbReference>
<dbReference type="InterPro" id="IPR031053">
    <property type="entry name" value="ALC1"/>
</dbReference>
<dbReference type="GO" id="GO:0005524">
    <property type="term" value="F:ATP binding"/>
    <property type="evidence" value="ECO:0007669"/>
    <property type="project" value="UniProtKB-KW"/>
</dbReference>
<dbReference type="Gene3D" id="3.40.50.10810">
    <property type="entry name" value="Tandem AAA-ATPase domain"/>
    <property type="match status" value="1"/>
</dbReference>
<evidence type="ECO:0000259" key="4">
    <source>
        <dbReference type="PROSITE" id="PS51192"/>
    </source>
</evidence>
<feature type="domain" description="Helicase C-terminal" evidence="5">
    <location>
        <begin position="313"/>
        <end position="457"/>
    </location>
</feature>
<organism evidence="6 7">
    <name type="scientific">Blyttiomyces helicus</name>
    <dbReference type="NCBI Taxonomy" id="388810"/>
    <lineage>
        <taxon>Eukaryota</taxon>
        <taxon>Fungi</taxon>
        <taxon>Fungi incertae sedis</taxon>
        <taxon>Chytridiomycota</taxon>
        <taxon>Chytridiomycota incertae sedis</taxon>
        <taxon>Chytridiomycetes</taxon>
        <taxon>Chytridiomycetes incertae sedis</taxon>
        <taxon>Blyttiomyces</taxon>
    </lineage>
</organism>
<dbReference type="EMBL" id="KZ994024">
    <property type="protein sequence ID" value="RKO94060.1"/>
    <property type="molecule type" value="Genomic_DNA"/>
</dbReference>
<gene>
    <name evidence="6" type="ORF">BDK51DRAFT_3452</name>
</gene>
<dbReference type="OrthoDB" id="5857104at2759"/>
<dbReference type="InterPro" id="IPR038718">
    <property type="entry name" value="SNF2-like_sf"/>
</dbReference>
<evidence type="ECO:0000256" key="2">
    <source>
        <dbReference type="ARBA" id="ARBA00022801"/>
    </source>
</evidence>